<evidence type="ECO:0000256" key="2">
    <source>
        <dbReference type="ARBA" id="ARBA00023175"/>
    </source>
</evidence>
<dbReference type="GO" id="GO:0005874">
    <property type="term" value="C:microtubule"/>
    <property type="evidence" value="ECO:0007669"/>
    <property type="project" value="UniProtKB-KW"/>
</dbReference>
<proteinExistence type="inferred from homology"/>
<dbReference type="GO" id="GO:0007018">
    <property type="term" value="P:microtubule-based movement"/>
    <property type="evidence" value="ECO:0007669"/>
    <property type="project" value="InterPro"/>
</dbReference>
<dbReference type="InterPro" id="IPR027640">
    <property type="entry name" value="Kinesin-like_fam"/>
</dbReference>
<dbReference type="GO" id="GO:0005524">
    <property type="term" value="F:ATP binding"/>
    <property type="evidence" value="ECO:0007669"/>
    <property type="project" value="UniProtKB-UniRule"/>
</dbReference>
<dbReference type="EMBL" id="CM007648">
    <property type="protein sequence ID" value="ONM23035.1"/>
    <property type="molecule type" value="Genomic_DNA"/>
</dbReference>
<dbReference type="PANTHER" id="PTHR47968">
    <property type="entry name" value="CENTROMERE PROTEIN E"/>
    <property type="match status" value="1"/>
</dbReference>
<dbReference type="Gene3D" id="3.40.850.10">
    <property type="entry name" value="Kinesin motor domain"/>
    <property type="match status" value="2"/>
</dbReference>
<keyword evidence="3" id="KW-0547">Nucleotide-binding</keyword>
<dbReference type="InterPro" id="IPR036961">
    <property type="entry name" value="Kinesin_motor_dom_sf"/>
</dbReference>
<dbReference type="GO" id="GO:0008017">
    <property type="term" value="F:microtubule binding"/>
    <property type="evidence" value="ECO:0007669"/>
    <property type="project" value="InterPro"/>
</dbReference>
<evidence type="ECO:0000256" key="1">
    <source>
        <dbReference type="ARBA" id="ARBA00022701"/>
    </source>
</evidence>
<evidence type="ECO:0000256" key="3">
    <source>
        <dbReference type="PROSITE-ProRule" id="PRU00283"/>
    </source>
</evidence>
<dbReference type="SUPFAM" id="SSF52540">
    <property type="entry name" value="P-loop containing nucleoside triphosphate hydrolases"/>
    <property type="match status" value="1"/>
</dbReference>
<protein>
    <submittedName>
        <fullName evidence="4">Kinesin-like protein KIN-7G</fullName>
    </submittedName>
</protein>
<dbReference type="SMART" id="SM00129">
    <property type="entry name" value="KISc"/>
    <property type="match status" value="1"/>
</dbReference>
<gene>
    <name evidence="4" type="ORF">ZEAMMB73_Zm00001d006197</name>
</gene>
<sequence>MLVCFRAGSTASKRGVEQMASEERILVSVRLRPVNAREAERGDGSDWECTSTTTLMFRGNIPERAMFPASYTYDRVFNPKCSTRQVYEEGAKQVALSVLSGINSSIFAYGQTSSGKTYTMVGITERSMSDIYDYIDKHPEREFVLKFSAMEIYNEAVRDLLRPDATQLRLLDDPETIESSAKQFMGRGNSSTLLACVNFVDLAGSERASQTQSAGMRLKEGSHINRSLLTLGKVIRQLRSVKVL</sequence>
<comment type="similarity">
    <text evidence="3">Belongs to the TRAFAC class myosin-kinesin ATPase superfamily. Kinesin family.</text>
</comment>
<evidence type="ECO:0000313" key="4">
    <source>
        <dbReference type="EMBL" id="ONM23035.1"/>
    </source>
</evidence>
<keyword evidence="3" id="KW-0067">ATP-binding</keyword>
<dbReference type="InterPro" id="IPR027417">
    <property type="entry name" value="P-loop_NTPase"/>
</dbReference>
<dbReference type="PRINTS" id="PR00380">
    <property type="entry name" value="KINESINHEAVY"/>
</dbReference>
<name>A0A1D6ETK8_MAIZE</name>
<organism evidence="4">
    <name type="scientific">Zea mays</name>
    <name type="common">Maize</name>
    <dbReference type="NCBI Taxonomy" id="4577"/>
    <lineage>
        <taxon>Eukaryota</taxon>
        <taxon>Viridiplantae</taxon>
        <taxon>Streptophyta</taxon>
        <taxon>Embryophyta</taxon>
        <taxon>Tracheophyta</taxon>
        <taxon>Spermatophyta</taxon>
        <taxon>Magnoliopsida</taxon>
        <taxon>Liliopsida</taxon>
        <taxon>Poales</taxon>
        <taxon>Poaceae</taxon>
        <taxon>PACMAD clade</taxon>
        <taxon>Panicoideae</taxon>
        <taxon>Andropogonodae</taxon>
        <taxon>Andropogoneae</taxon>
        <taxon>Tripsacinae</taxon>
        <taxon>Zea</taxon>
    </lineage>
</organism>
<dbReference type="InterPro" id="IPR001752">
    <property type="entry name" value="Kinesin_motor_dom"/>
</dbReference>
<feature type="binding site" evidence="3">
    <location>
        <begin position="110"/>
        <end position="117"/>
    </location>
    <ligand>
        <name>ATP</name>
        <dbReference type="ChEBI" id="CHEBI:30616"/>
    </ligand>
</feature>
<dbReference type="PROSITE" id="PS50067">
    <property type="entry name" value="KINESIN_MOTOR_2"/>
    <property type="match status" value="1"/>
</dbReference>
<dbReference type="GO" id="GO:0003777">
    <property type="term" value="F:microtubule motor activity"/>
    <property type="evidence" value="ECO:0007669"/>
    <property type="project" value="InterPro"/>
</dbReference>
<accession>A0A1D6ETK8</accession>
<dbReference type="Pfam" id="PF00225">
    <property type="entry name" value="Kinesin"/>
    <property type="match status" value="2"/>
</dbReference>
<keyword evidence="1" id="KW-0493">Microtubule</keyword>
<reference evidence="4" key="1">
    <citation type="submission" date="2015-12" db="EMBL/GenBank/DDBJ databases">
        <title>Update maize B73 reference genome by single molecule sequencing technologies.</title>
        <authorList>
            <consortium name="Maize Genome Sequencing Project"/>
            <person name="Ware D."/>
        </authorList>
    </citation>
    <scope>NUCLEOTIDE SEQUENCE [LARGE SCALE GENOMIC DNA]</scope>
    <source>
        <tissue evidence="4">Seedling</tissue>
    </source>
</reference>
<keyword evidence="2 3" id="KW-0505">Motor protein</keyword>
<dbReference type="PANTHER" id="PTHR47968:SF32">
    <property type="entry name" value="KINESIN-LIKE PROTEIN KIN-7J"/>
    <property type="match status" value="1"/>
</dbReference>
<dbReference type="AlphaFoldDB" id="A0A1D6ETK8"/>